<evidence type="ECO:0000256" key="2">
    <source>
        <dbReference type="SAM" id="MobiDB-lite"/>
    </source>
</evidence>
<dbReference type="PANTHER" id="PTHR34343:SF1">
    <property type="entry name" value="SEROLOGICALLY DEFINED COLON CANCER ANTIGEN 8"/>
    <property type="match status" value="1"/>
</dbReference>
<feature type="region of interest" description="Disordered" evidence="2">
    <location>
        <begin position="351"/>
        <end position="380"/>
    </location>
</feature>
<dbReference type="GO" id="GO:0030010">
    <property type="term" value="P:establishment of cell polarity"/>
    <property type="evidence" value="ECO:0007669"/>
    <property type="project" value="TreeGrafter"/>
</dbReference>
<dbReference type="Proteomes" id="UP001168990">
    <property type="component" value="Unassembled WGS sequence"/>
</dbReference>
<name>A0AA39FID6_9HYME</name>
<evidence type="ECO:0008006" key="5">
    <source>
        <dbReference type="Google" id="ProtNLM"/>
    </source>
</evidence>
<dbReference type="AlphaFoldDB" id="A0AA39FID6"/>
<dbReference type="Pfam" id="PF15964">
    <property type="entry name" value="CCCAP"/>
    <property type="match status" value="2"/>
</dbReference>
<keyword evidence="1" id="KW-0175">Coiled coil</keyword>
<accession>A0AA39FID6</accession>
<sequence length="820" mass="94228">MLTTSNYPRRCRTGGISAVTISASPGTLLSRPKLPLRSYHKPKSIFNFTHIENAPFGRPKRFKARKINSNPKMDLGKKRIPDYTETAYREAVSRLKYLLAESYSPRTTGKSIRDHRIYRRSNSRIHESADDTDDRSAVSDCSKGFPGNLSSRTNTLVASEKHRLPVASQLVSEDSHLTPKELTSLVMRQEEYIEQLEQESGYCKDELKNLLGKVREVVAENEALHDKNKAGLLKSFLNEIDHSHEFNKVERTAVSDTEPTFTKKTKSHQLIEGPNIMYESRISELEAQLTQTKIELKKAQEENQSNIIRLSESAGGPTNPDSLAQLDQVMKEKRDINSKLEEALRNLQISREREAESMEKSKRAKDSAQQAEFEKNQAESEVRRLKDELERQREKIRGTTQEINRRLAEERHQVERRYSQQVEQLSSDVATHWDAASKSHLEIDKQRREIMDLKRELAQKQALIDDLKKELHSKISNLQSDLNQMTAEKDAAEQEVATAKLATERYERQVRQEHNRWQAEINSYKQRLERADADIVHCRRENLRLSEQIASLEKELNMAKLIHASDAQASTPRADNEKDLTTMIMDMETKHAATVGGLEDALSNQAMLVTRLSAECQSLTQRLDDNNRTHKEEMANLQSNIEYLSNKIRDTFKNRPGQSSKTPDADSTIEPLNANQTASSNSKNINNPGTESYSPAENENYVHNYDNQQHNNQELNSTNYELPADNQNYQGYSMHDQNYPAEYANQNYGQYDQYDPSLYENQSNVEGEQNQGQISERTYNDENNQQNYENYSNEGYVSDQQQQLPQEQQYVESNPNQNVS</sequence>
<feature type="compositionally biased region" description="Polar residues" evidence="2">
    <location>
        <begin position="673"/>
        <end position="697"/>
    </location>
</feature>
<dbReference type="GO" id="GO:0035148">
    <property type="term" value="P:tube formation"/>
    <property type="evidence" value="ECO:0007669"/>
    <property type="project" value="TreeGrafter"/>
</dbReference>
<evidence type="ECO:0000313" key="4">
    <source>
        <dbReference type="Proteomes" id="UP001168990"/>
    </source>
</evidence>
<feature type="coiled-coil region" evidence="1">
    <location>
        <begin position="609"/>
        <end position="647"/>
    </location>
</feature>
<proteinExistence type="predicted"/>
<evidence type="ECO:0000256" key="1">
    <source>
        <dbReference type="SAM" id="Coils"/>
    </source>
</evidence>
<dbReference type="PANTHER" id="PTHR34343">
    <property type="entry name" value="SEROLOGICALLY DEFINED COLON CANCER ANTIGEN 8"/>
    <property type="match status" value="1"/>
</dbReference>
<dbReference type="EMBL" id="JAQQBS010000004">
    <property type="protein sequence ID" value="KAK0170001.1"/>
    <property type="molecule type" value="Genomic_DNA"/>
</dbReference>
<dbReference type="GO" id="GO:0005813">
    <property type="term" value="C:centrosome"/>
    <property type="evidence" value="ECO:0007669"/>
    <property type="project" value="InterPro"/>
</dbReference>
<feature type="compositionally biased region" description="Low complexity" evidence="2">
    <location>
        <begin position="798"/>
        <end position="809"/>
    </location>
</feature>
<dbReference type="GO" id="GO:0007098">
    <property type="term" value="P:centrosome cycle"/>
    <property type="evidence" value="ECO:0007669"/>
    <property type="project" value="InterPro"/>
</dbReference>
<organism evidence="3 4">
    <name type="scientific">Microctonus aethiopoides</name>
    <dbReference type="NCBI Taxonomy" id="144406"/>
    <lineage>
        <taxon>Eukaryota</taxon>
        <taxon>Metazoa</taxon>
        <taxon>Ecdysozoa</taxon>
        <taxon>Arthropoda</taxon>
        <taxon>Hexapoda</taxon>
        <taxon>Insecta</taxon>
        <taxon>Pterygota</taxon>
        <taxon>Neoptera</taxon>
        <taxon>Endopterygota</taxon>
        <taxon>Hymenoptera</taxon>
        <taxon>Apocrita</taxon>
        <taxon>Ichneumonoidea</taxon>
        <taxon>Braconidae</taxon>
        <taxon>Euphorinae</taxon>
        <taxon>Microctonus</taxon>
    </lineage>
</organism>
<evidence type="ECO:0000313" key="3">
    <source>
        <dbReference type="EMBL" id="KAK0170001.1"/>
    </source>
</evidence>
<gene>
    <name evidence="3" type="ORF">PV328_010617</name>
</gene>
<reference evidence="3" key="1">
    <citation type="journal article" date="2023" name="bioRxiv">
        <title>Scaffold-level genome assemblies of two parasitoid biocontrol wasps reveal the parthenogenesis mechanism and an associated novel virus.</title>
        <authorList>
            <person name="Inwood S."/>
            <person name="Skelly J."/>
            <person name="Guhlin J."/>
            <person name="Harrop T."/>
            <person name="Goldson S."/>
            <person name="Dearden P."/>
        </authorList>
    </citation>
    <scope>NUCLEOTIDE SEQUENCE</scope>
    <source>
        <strain evidence="3">Irish</strain>
        <tissue evidence="3">Whole body</tissue>
    </source>
</reference>
<feature type="region of interest" description="Disordered" evidence="2">
    <location>
        <begin position="123"/>
        <end position="144"/>
    </location>
</feature>
<dbReference type="InterPro" id="IPR031887">
    <property type="entry name" value="SDCCAG8"/>
</dbReference>
<dbReference type="GO" id="GO:0001764">
    <property type="term" value="P:neuron migration"/>
    <property type="evidence" value="ECO:0007669"/>
    <property type="project" value="TreeGrafter"/>
</dbReference>
<dbReference type="GO" id="GO:0005814">
    <property type="term" value="C:centriole"/>
    <property type="evidence" value="ECO:0007669"/>
    <property type="project" value="TreeGrafter"/>
</dbReference>
<keyword evidence="4" id="KW-1185">Reference proteome</keyword>
<reference evidence="3" key="2">
    <citation type="submission" date="2023-03" db="EMBL/GenBank/DDBJ databases">
        <authorList>
            <person name="Inwood S.N."/>
            <person name="Skelly J.G."/>
            <person name="Guhlin J."/>
            <person name="Harrop T.W.R."/>
            <person name="Goldson S.G."/>
            <person name="Dearden P.K."/>
        </authorList>
    </citation>
    <scope>NUCLEOTIDE SEQUENCE</scope>
    <source>
        <strain evidence="3">Irish</strain>
        <tissue evidence="3">Whole body</tissue>
    </source>
</reference>
<comment type="caution">
    <text evidence="3">The sequence shown here is derived from an EMBL/GenBank/DDBJ whole genome shotgun (WGS) entry which is preliminary data.</text>
</comment>
<feature type="region of interest" description="Disordered" evidence="2">
    <location>
        <begin position="798"/>
        <end position="820"/>
    </location>
</feature>
<protein>
    <recommendedName>
        <fullName evidence="5">Serologically defined colon cancer antigen 8 homolog</fullName>
    </recommendedName>
</protein>
<feature type="compositionally biased region" description="Polar residues" evidence="2">
    <location>
        <begin position="810"/>
        <end position="820"/>
    </location>
</feature>
<feature type="region of interest" description="Disordered" evidence="2">
    <location>
        <begin position="651"/>
        <end position="697"/>
    </location>
</feature>
<feature type="compositionally biased region" description="Basic and acidic residues" evidence="2">
    <location>
        <begin position="124"/>
        <end position="137"/>
    </location>
</feature>